<protein>
    <recommendedName>
        <fullName evidence="2">CRAL-TRIO domain-containing protein</fullName>
    </recommendedName>
</protein>
<feature type="compositionally biased region" description="Polar residues" evidence="1">
    <location>
        <begin position="137"/>
        <end position="153"/>
    </location>
</feature>
<dbReference type="CDD" id="cd00170">
    <property type="entry name" value="SEC14"/>
    <property type="match status" value="1"/>
</dbReference>
<dbReference type="PANTHER" id="PTHR46277:SF3">
    <property type="entry name" value="BINDING PROTEIN, PUTATIVE-RELATED"/>
    <property type="match status" value="1"/>
</dbReference>
<comment type="caution">
    <text evidence="3">The sequence shown here is derived from an EMBL/GenBank/DDBJ whole genome shotgun (WGS) entry which is preliminary data.</text>
</comment>
<dbReference type="Pfam" id="PF00650">
    <property type="entry name" value="CRAL_TRIO"/>
    <property type="match status" value="1"/>
</dbReference>
<dbReference type="InterPro" id="IPR036865">
    <property type="entry name" value="CRAL-TRIO_dom_sf"/>
</dbReference>
<evidence type="ECO:0000313" key="4">
    <source>
        <dbReference type="Proteomes" id="UP001165060"/>
    </source>
</evidence>
<feature type="domain" description="CRAL-TRIO" evidence="2">
    <location>
        <begin position="286"/>
        <end position="453"/>
    </location>
</feature>
<feature type="region of interest" description="Disordered" evidence="1">
    <location>
        <begin position="64"/>
        <end position="122"/>
    </location>
</feature>
<feature type="compositionally biased region" description="Pro residues" evidence="1">
    <location>
        <begin position="102"/>
        <end position="118"/>
    </location>
</feature>
<evidence type="ECO:0000313" key="3">
    <source>
        <dbReference type="EMBL" id="GMI23465.1"/>
    </source>
</evidence>
<evidence type="ECO:0000256" key="1">
    <source>
        <dbReference type="SAM" id="MobiDB-lite"/>
    </source>
</evidence>
<dbReference type="PANTHER" id="PTHR46277">
    <property type="entry name" value="OS03G0850700 PROTEIN"/>
    <property type="match status" value="1"/>
</dbReference>
<proteinExistence type="predicted"/>
<dbReference type="InterPro" id="IPR001251">
    <property type="entry name" value="CRAL-TRIO_dom"/>
</dbReference>
<dbReference type="PROSITE" id="PS50191">
    <property type="entry name" value="CRAL_TRIO"/>
    <property type="match status" value="1"/>
</dbReference>
<evidence type="ECO:0000259" key="2">
    <source>
        <dbReference type="PROSITE" id="PS50191"/>
    </source>
</evidence>
<name>A0ABQ6MBX1_9STRA</name>
<dbReference type="EMBL" id="BRYB01001333">
    <property type="protein sequence ID" value="GMI23465.1"/>
    <property type="molecule type" value="Genomic_DNA"/>
</dbReference>
<keyword evidence="4" id="KW-1185">Reference proteome</keyword>
<feature type="region of interest" description="Disordered" evidence="1">
    <location>
        <begin position="135"/>
        <end position="182"/>
    </location>
</feature>
<reference evidence="3 4" key="1">
    <citation type="journal article" date="2023" name="Commun. Biol.">
        <title>Genome analysis of Parmales, the sister group of diatoms, reveals the evolutionary specialization of diatoms from phago-mixotrophs to photoautotrophs.</title>
        <authorList>
            <person name="Ban H."/>
            <person name="Sato S."/>
            <person name="Yoshikawa S."/>
            <person name="Yamada K."/>
            <person name="Nakamura Y."/>
            <person name="Ichinomiya M."/>
            <person name="Sato N."/>
            <person name="Blanc-Mathieu R."/>
            <person name="Endo H."/>
            <person name="Kuwata A."/>
            <person name="Ogata H."/>
        </authorList>
    </citation>
    <scope>NUCLEOTIDE SEQUENCE [LARGE SCALE GENOMIC DNA]</scope>
</reference>
<organism evidence="3 4">
    <name type="scientific">Tetraparma gracilis</name>
    <dbReference type="NCBI Taxonomy" id="2962635"/>
    <lineage>
        <taxon>Eukaryota</taxon>
        <taxon>Sar</taxon>
        <taxon>Stramenopiles</taxon>
        <taxon>Ochrophyta</taxon>
        <taxon>Bolidophyceae</taxon>
        <taxon>Parmales</taxon>
        <taxon>Triparmaceae</taxon>
        <taxon>Tetraparma</taxon>
    </lineage>
</organism>
<gene>
    <name evidence="3" type="ORF">TeGR_g13803</name>
</gene>
<feature type="region of interest" description="Disordered" evidence="1">
    <location>
        <begin position="24"/>
        <end position="48"/>
    </location>
</feature>
<sequence>MPESNVFGAESIVSDTVMVKLASASALDPSNRAGRARSTPALNESRPSFVDKVWGGFMKEKEVLDKASSDRPLPPSALGAGDDFFVDDSDDEEEDGSTTSSPSPPVPSPTHPSPPPAPRAEVVKPARPGFFACCTGPTATSTIPHGSTDSATPQDEAVETEPQNEAEAAPQAPPETPAHRRSSRFIAEVGGSAVALGGVAVQVVPATSARRLTQRLSLLSRRGSFFGGPAEGDDETEGEIIAKMRIAFPNHGDDELARFVHGEKTSLEAVNKFKEHLHWREHSANPEDCAESYKKIGLFVRKGTGVLKSNGLPFVYLQGARYDTTIELEHYIRAVVSVTTETLAWDQPGQMAIVIDTRGGKVKEGWKNPRADKLVPLIKEINVMVATHFPERVGCILLYSIPTLLLPIWNTIKLLLPAELQSKISVLGGAGHHRTKVPKKLSEFLGPDNLPEDAVALHLGLEA</sequence>
<feature type="compositionally biased region" description="Acidic residues" evidence="1">
    <location>
        <begin position="84"/>
        <end position="96"/>
    </location>
</feature>
<dbReference type="Gene3D" id="3.40.525.10">
    <property type="entry name" value="CRAL-TRIO lipid binding domain"/>
    <property type="match status" value="1"/>
</dbReference>
<dbReference type="Proteomes" id="UP001165060">
    <property type="component" value="Unassembled WGS sequence"/>
</dbReference>
<accession>A0ABQ6MBX1</accession>
<dbReference type="SUPFAM" id="SSF52087">
    <property type="entry name" value="CRAL/TRIO domain"/>
    <property type="match status" value="1"/>
</dbReference>